<feature type="compositionally biased region" description="Basic and acidic residues" evidence="1">
    <location>
        <begin position="32"/>
        <end position="52"/>
    </location>
</feature>
<reference evidence="2 3" key="1">
    <citation type="submission" date="2020-02" db="EMBL/GenBank/DDBJ databases">
        <authorList>
            <person name="Ferguson B K."/>
        </authorList>
    </citation>
    <scope>NUCLEOTIDE SEQUENCE [LARGE SCALE GENOMIC DNA]</scope>
</reference>
<gene>
    <name evidence="2" type="ORF">TBRA_LOCUS14690</name>
</gene>
<dbReference type="Proteomes" id="UP000479190">
    <property type="component" value="Unassembled WGS sequence"/>
</dbReference>
<dbReference type="EMBL" id="CADCXV010001270">
    <property type="protein sequence ID" value="CAB0043102.1"/>
    <property type="molecule type" value="Genomic_DNA"/>
</dbReference>
<protein>
    <submittedName>
        <fullName evidence="2">Uncharacterized protein</fullName>
    </submittedName>
</protein>
<evidence type="ECO:0000313" key="3">
    <source>
        <dbReference type="Proteomes" id="UP000479190"/>
    </source>
</evidence>
<feature type="region of interest" description="Disordered" evidence="1">
    <location>
        <begin position="29"/>
        <end position="53"/>
    </location>
</feature>
<organism evidence="2 3">
    <name type="scientific">Trichogramma brassicae</name>
    <dbReference type="NCBI Taxonomy" id="86971"/>
    <lineage>
        <taxon>Eukaryota</taxon>
        <taxon>Metazoa</taxon>
        <taxon>Ecdysozoa</taxon>
        <taxon>Arthropoda</taxon>
        <taxon>Hexapoda</taxon>
        <taxon>Insecta</taxon>
        <taxon>Pterygota</taxon>
        <taxon>Neoptera</taxon>
        <taxon>Endopterygota</taxon>
        <taxon>Hymenoptera</taxon>
        <taxon>Apocrita</taxon>
        <taxon>Proctotrupomorpha</taxon>
        <taxon>Chalcidoidea</taxon>
        <taxon>Trichogrammatidae</taxon>
        <taxon>Trichogramma</taxon>
    </lineage>
</organism>
<evidence type="ECO:0000256" key="1">
    <source>
        <dbReference type="SAM" id="MobiDB-lite"/>
    </source>
</evidence>
<name>A0A6H5J187_9HYME</name>
<sequence>MLFLGNRRITLAWVVYTPLTKSICVNGTSEPSFRDSHTSTPLHDLHRPERKTSAPKPELRLSVVVHSSAEEIVAYFMMKLLTIYASFSVKTLQFFAKLLQKCVIEKTRTSNTRAGALRRTFTPDRVRELHCRRRARTGMT</sequence>
<keyword evidence="3" id="KW-1185">Reference proteome</keyword>
<proteinExistence type="predicted"/>
<accession>A0A6H5J187</accession>
<evidence type="ECO:0000313" key="2">
    <source>
        <dbReference type="EMBL" id="CAB0043102.1"/>
    </source>
</evidence>
<dbReference type="AlphaFoldDB" id="A0A6H5J187"/>